<evidence type="ECO:0000313" key="2">
    <source>
        <dbReference type="Proteomes" id="UP001219537"/>
    </source>
</evidence>
<dbReference type="AlphaFoldDB" id="A0AAQ2Y2C5"/>
<protein>
    <submittedName>
        <fullName evidence="1">Uncharacterized protein</fullName>
    </submittedName>
</protein>
<reference evidence="1" key="1">
    <citation type="submission" date="2023-02" db="EMBL/GenBank/DDBJ databases">
        <title>Isolation, identification, and genome analysis of Vibrio campbellii in the Penaeus vannamei larvae stage.</title>
        <authorList>
            <person name="Huang T."/>
            <person name="Zhang B."/>
        </authorList>
    </citation>
    <scope>NUCLEOTIDE SEQUENCE</scope>
    <source>
        <strain evidence="1">20220413_1</strain>
    </source>
</reference>
<accession>A0AAQ2Y2C5</accession>
<dbReference type="Proteomes" id="UP001219537">
    <property type="component" value="Chromosome 2"/>
</dbReference>
<organism evidence="1 2">
    <name type="scientific">Vibrio campbellii</name>
    <dbReference type="NCBI Taxonomy" id="680"/>
    <lineage>
        <taxon>Bacteria</taxon>
        <taxon>Pseudomonadati</taxon>
        <taxon>Pseudomonadota</taxon>
        <taxon>Gammaproteobacteria</taxon>
        <taxon>Vibrionales</taxon>
        <taxon>Vibrionaceae</taxon>
        <taxon>Vibrio</taxon>
    </lineage>
</organism>
<evidence type="ECO:0000313" key="1">
    <source>
        <dbReference type="EMBL" id="WDG10211.1"/>
    </source>
</evidence>
<sequence length="51" mass="5858">MKMTPELFNRAVYNSAFGAFVLVGPPTFEQLQERKLFVLRFEIAMSKAIYG</sequence>
<name>A0AAQ2Y2C5_9VIBR</name>
<proteinExistence type="predicted"/>
<gene>
    <name evidence="1" type="ORF">PUN50_22820</name>
</gene>
<dbReference type="EMBL" id="CP117989">
    <property type="protein sequence ID" value="WDG10211.1"/>
    <property type="molecule type" value="Genomic_DNA"/>
</dbReference>
<dbReference type="RefSeq" id="WP_274291372.1">
    <property type="nucleotide sequence ID" value="NZ_CP117989.1"/>
</dbReference>